<proteinExistence type="predicted"/>
<name>A0A951QI82_9CYAN</name>
<feature type="compositionally biased region" description="Low complexity" evidence="1">
    <location>
        <begin position="310"/>
        <end position="323"/>
    </location>
</feature>
<feature type="compositionally biased region" description="Polar residues" evidence="1">
    <location>
        <begin position="261"/>
        <end position="274"/>
    </location>
</feature>
<dbReference type="EMBL" id="JAHHHD010000064">
    <property type="protein sequence ID" value="MBW4662250.1"/>
    <property type="molecule type" value="Genomic_DNA"/>
</dbReference>
<reference evidence="2" key="1">
    <citation type="submission" date="2021-05" db="EMBL/GenBank/DDBJ databases">
        <authorList>
            <person name="Pietrasiak N."/>
            <person name="Ward R."/>
            <person name="Stajich J.E."/>
            <person name="Kurbessoian T."/>
        </authorList>
    </citation>
    <scope>NUCLEOTIDE SEQUENCE</scope>
    <source>
        <strain evidence="2">UHER 2000/2452</strain>
    </source>
</reference>
<protein>
    <submittedName>
        <fullName evidence="2">Uncharacterized protein</fullName>
    </submittedName>
</protein>
<gene>
    <name evidence="2" type="ORF">KME15_26655</name>
</gene>
<sequence length="406" mass="43326">MNRWLVGSGAIVSSAVALYSWTNPSISNLTLLAAQLEPDSKPLPREIEGLYDRLLTKARSVATRDQLAEAINTVAGIPRNSMSYGEAQQLQEDWTQELLQRASSQYKRANMRMAIWMLKAIPSTSQRYDRATELQQRWAKEWTALRQASAAKKQGDWKGVMSSLTLLKDSMLYQSSPAQEMLQQATANLYSTDKTLVQISAVPPNNSAVAPAMPSTADLSAALPVSSQSPGLLIDRTQALAWAEPPALFADGSPVRMETMPSGTPDSGISNKTAPSAPGSLLSPEYVPLEWAPPALDPAIPTSSSVPQPSVDSGSNSSGNVDGAPSITPDSSTPDLIPEPSSVPSIPLFSGSIAPENWMALPPIDLLSPLSRTPGLKGGLILQSALSASTQMSWSKSATEKLVNKF</sequence>
<feature type="region of interest" description="Disordered" evidence="1">
    <location>
        <begin position="251"/>
        <end position="281"/>
    </location>
</feature>
<feature type="region of interest" description="Disordered" evidence="1">
    <location>
        <begin position="298"/>
        <end position="342"/>
    </location>
</feature>
<comment type="caution">
    <text evidence="2">The sequence shown here is derived from an EMBL/GenBank/DDBJ whole genome shotgun (WGS) entry which is preliminary data.</text>
</comment>
<accession>A0A951QI82</accession>
<dbReference type="AlphaFoldDB" id="A0A951QI82"/>
<reference evidence="2" key="2">
    <citation type="journal article" date="2022" name="Microbiol. Resour. Announc.">
        <title>Metagenome Sequencing to Explore Phylogenomics of Terrestrial Cyanobacteria.</title>
        <authorList>
            <person name="Ward R.D."/>
            <person name="Stajich J.E."/>
            <person name="Johansen J.R."/>
            <person name="Huntemann M."/>
            <person name="Clum A."/>
            <person name="Foster B."/>
            <person name="Foster B."/>
            <person name="Roux S."/>
            <person name="Palaniappan K."/>
            <person name="Varghese N."/>
            <person name="Mukherjee S."/>
            <person name="Reddy T.B.K."/>
            <person name="Daum C."/>
            <person name="Copeland A."/>
            <person name="Chen I.A."/>
            <person name="Ivanova N.N."/>
            <person name="Kyrpides N.C."/>
            <person name="Shapiro N."/>
            <person name="Eloe-Fadrosh E.A."/>
            <person name="Pietrasiak N."/>
        </authorList>
    </citation>
    <scope>NUCLEOTIDE SEQUENCE</scope>
    <source>
        <strain evidence="2">UHER 2000/2452</strain>
    </source>
</reference>
<evidence type="ECO:0000313" key="2">
    <source>
        <dbReference type="EMBL" id="MBW4662250.1"/>
    </source>
</evidence>
<organism evidence="2 3">
    <name type="scientific">Drouetiella hepatica Uher 2000/2452</name>
    <dbReference type="NCBI Taxonomy" id="904376"/>
    <lineage>
        <taxon>Bacteria</taxon>
        <taxon>Bacillati</taxon>
        <taxon>Cyanobacteriota</taxon>
        <taxon>Cyanophyceae</taxon>
        <taxon>Oculatellales</taxon>
        <taxon>Oculatellaceae</taxon>
        <taxon>Drouetiella</taxon>
    </lineage>
</organism>
<evidence type="ECO:0000313" key="3">
    <source>
        <dbReference type="Proteomes" id="UP000757435"/>
    </source>
</evidence>
<dbReference type="Proteomes" id="UP000757435">
    <property type="component" value="Unassembled WGS sequence"/>
</dbReference>
<evidence type="ECO:0000256" key="1">
    <source>
        <dbReference type="SAM" id="MobiDB-lite"/>
    </source>
</evidence>